<proteinExistence type="predicted"/>
<dbReference type="Gene3D" id="2.50.20.10">
    <property type="entry name" value="Lipoprotein localisation LolA/LolB/LppX"/>
    <property type="match status" value="1"/>
</dbReference>
<evidence type="ECO:0000313" key="3">
    <source>
        <dbReference type="Proteomes" id="UP000266313"/>
    </source>
</evidence>
<dbReference type="Pfam" id="PF17131">
    <property type="entry name" value="LolA_like"/>
    <property type="match status" value="1"/>
</dbReference>
<dbReference type="KEGG" id="mmai:sS8_2969"/>
<dbReference type="InterPro" id="IPR033399">
    <property type="entry name" value="TP_0789-like"/>
</dbReference>
<dbReference type="EMBL" id="AP017928">
    <property type="protein sequence ID" value="BBA34912.1"/>
    <property type="molecule type" value="Genomic_DNA"/>
</dbReference>
<gene>
    <name evidence="2" type="ORF">sS8_2969</name>
</gene>
<protein>
    <recommendedName>
        <fullName evidence="1">Uncharacterized protein TP-0789 domain-containing protein</fullName>
    </recommendedName>
</protein>
<dbReference type="CDD" id="cd16329">
    <property type="entry name" value="LolA_like"/>
    <property type="match status" value="1"/>
</dbReference>
<name>A0A250KTL8_9GAMM</name>
<evidence type="ECO:0000313" key="2">
    <source>
        <dbReference type="EMBL" id="BBA34912.1"/>
    </source>
</evidence>
<keyword evidence="3" id="KW-1185">Reference proteome</keyword>
<evidence type="ECO:0000259" key="1">
    <source>
        <dbReference type="Pfam" id="PF17131"/>
    </source>
</evidence>
<sequence length="311" mass="35981">MQILTVQKTNCERPDMNHNATSAFPSNREILAERSSFAPAPKNPHFFRAALLNLSAILFFQYSLPANADMRPPTPGIEAIDIERKADEIQAGYIGEFRKMTLTLINAEGRESQRKLDFWGHEEPDRHDKTLVRFSFPPDIKDTALLTYEKGAEDDDQWLYLPALKRAKRIASSNKSGSFMGSEFAYEDLVVRQFEKYNFKYLGDDTVDGKDCYVMERTPKNSNSGYSKIIRWRYKENLQEAKSQYFDRKGELVKERFMEGHHQVDGIWRSRKITVRNVQTKKASTLSFDEIKLKIPTDAAMFKVRALESPR</sequence>
<dbReference type="Proteomes" id="UP000266313">
    <property type="component" value="Chromosome"/>
</dbReference>
<dbReference type="AlphaFoldDB" id="A0A250KTL8"/>
<feature type="domain" description="Uncharacterized protein TP-0789" evidence="1">
    <location>
        <begin position="127"/>
        <end position="308"/>
    </location>
</feature>
<organism evidence="2 3">
    <name type="scientific">Methylocaldum marinum</name>
    <dbReference type="NCBI Taxonomy" id="1432792"/>
    <lineage>
        <taxon>Bacteria</taxon>
        <taxon>Pseudomonadati</taxon>
        <taxon>Pseudomonadota</taxon>
        <taxon>Gammaproteobacteria</taxon>
        <taxon>Methylococcales</taxon>
        <taxon>Methylococcaceae</taxon>
        <taxon>Methylocaldum</taxon>
    </lineage>
</organism>
<accession>A0A250KTL8</accession>
<reference evidence="2 3" key="1">
    <citation type="submission" date="2016-12" db="EMBL/GenBank/DDBJ databases">
        <title>Genome sequencing of Methylocaldum marinum.</title>
        <authorList>
            <person name="Takeuchi M."/>
            <person name="Kamagata Y."/>
            <person name="Hiraoka S."/>
            <person name="Oshima K."/>
            <person name="Hattori M."/>
            <person name="Iwasaki W."/>
        </authorList>
    </citation>
    <scope>NUCLEOTIDE SEQUENCE [LARGE SCALE GENOMIC DNA]</scope>
    <source>
        <strain evidence="2 3">S8</strain>
    </source>
</reference>